<reference evidence="2 3" key="1">
    <citation type="journal article" date="2019" name="Environ. Microbiol.">
        <title>At the nexus of three kingdoms: the genome of the mycorrhizal fungus Gigaspora margarita provides insights into plant, endobacterial and fungal interactions.</title>
        <authorList>
            <person name="Venice F."/>
            <person name="Ghignone S."/>
            <person name="Salvioli di Fossalunga A."/>
            <person name="Amselem J."/>
            <person name="Novero M."/>
            <person name="Xianan X."/>
            <person name="Sedzielewska Toro K."/>
            <person name="Morin E."/>
            <person name="Lipzen A."/>
            <person name="Grigoriev I.V."/>
            <person name="Henrissat B."/>
            <person name="Martin F.M."/>
            <person name="Bonfante P."/>
        </authorList>
    </citation>
    <scope>NUCLEOTIDE SEQUENCE [LARGE SCALE GENOMIC DNA]</scope>
    <source>
        <strain evidence="2 3">BEG34</strain>
    </source>
</reference>
<feature type="compositionally biased region" description="Polar residues" evidence="1">
    <location>
        <begin position="1"/>
        <end position="11"/>
    </location>
</feature>
<dbReference type="Proteomes" id="UP000439903">
    <property type="component" value="Unassembled WGS sequence"/>
</dbReference>
<name>A0A8H4A5E6_GIGMA</name>
<dbReference type="AlphaFoldDB" id="A0A8H4A5E6"/>
<accession>A0A8H4A5E6</accession>
<sequence length="152" mass="17563">MMEDSSLQNSGKKLCSDRNEPILEEENNKIKQKFLTKNIEKMNYERFNLEIDRLTENLDSNWSWREKGNEQYKICSAPDSSVPEHSPVTITPLTQKKIGSITENLLLDQNYKLNKAIDTFVEKEIDKDVNEFHGKKQGDYVESEDGTAFLVG</sequence>
<dbReference type="EMBL" id="WTPW01001450">
    <property type="protein sequence ID" value="KAF0434873.1"/>
    <property type="molecule type" value="Genomic_DNA"/>
</dbReference>
<dbReference type="OrthoDB" id="2335728at2759"/>
<protein>
    <submittedName>
        <fullName evidence="2">Uncharacterized protein</fullName>
    </submittedName>
</protein>
<keyword evidence="3" id="KW-1185">Reference proteome</keyword>
<comment type="caution">
    <text evidence="2">The sequence shown here is derived from an EMBL/GenBank/DDBJ whole genome shotgun (WGS) entry which is preliminary data.</text>
</comment>
<evidence type="ECO:0000313" key="2">
    <source>
        <dbReference type="EMBL" id="KAF0434873.1"/>
    </source>
</evidence>
<organism evidence="2 3">
    <name type="scientific">Gigaspora margarita</name>
    <dbReference type="NCBI Taxonomy" id="4874"/>
    <lineage>
        <taxon>Eukaryota</taxon>
        <taxon>Fungi</taxon>
        <taxon>Fungi incertae sedis</taxon>
        <taxon>Mucoromycota</taxon>
        <taxon>Glomeromycotina</taxon>
        <taxon>Glomeromycetes</taxon>
        <taxon>Diversisporales</taxon>
        <taxon>Gigasporaceae</taxon>
        <taxon>Gigaspora</taxon>
    </lineage>
</organism>
<evidence type="ECO:0000313" key="3">
    <source>
        <dbReference type="Proteomes" id="UP000439903"/>
    </source>
</evidence>
<evidence type="ECO:0000256" key="1">
    <source>
        <dbReference type="SAM" id="MobiDB-lite"/>
    </source>
</evidence>
<feature type="region of interest" description="Disordered" evidence="1">
    <location>
        <begin position="1"/>
        <end position="20"/>
    </location>
</feature>
<proteinExistence type="predicted"/>
<gene>
    <name evidence="2" type="ORF">F8M41_004849</name>
</gene>